<evidence type="ECO:0000256" key="1">
    <source>
        <dbReference type="ARBA" id="ARBA00022730"/>
    </source>
</evidence>
<dbReference type="HAMAP" id="MF_01334">
    <property type="entry name" value="Ribosomal_bL25_CTC"/>
    <property type="match status" value="1"/>
</dbReference>
<dbReference type="EMBL" id="MTSD02000006">
    <property type="protein sequence ID" value="OOV86447.1"/>
    <property type="molecule type" value="Genomic_DNA"/>
</dbReference>
<dbReference type="Gene3D" id="2.40.240.10">
    <property type="entry name" value="Ribosomal Protein L25, Chain P"/>
    <property type="match status" value="1"/>
</dbReference>
<dbReference type="NCBIfam" id="TIGR00731">
    <property type="entry name" value="bL25_bact_ctc"/>
    <property type="match status" value="1"/>
</dbReference>
<dbReference type="Proteomes" id="UP000190064">
    <property type="component" value="Unassembled WGS sequence"/>
</dbReference>
<dbReference type="GO" id="GO:0008097">
    <property type="term" value="F:5S rRNA binding"/>
    <property type="evidence" value="ECO:0007669"/>
    <property type="project" value="InterPro"/>
</dbReference>
<dbReference type="InterPro" id="IPR020057">
    <property type="entry name" value="Ribosomal_bL25_b-dom"/>
</dbReference>
<keyword evidence="10" id="KW-1185">Reference proteome</keyword>
<keyword evidence="1 5" id="KW-0699">rRNA-binding</keyword>
<organism evidence="9 10">
    <name type="scientific">Oceanospirillum linum</name>
    <dbReference type="NCBI Taxonomy" id="966"/>
    <lineage>
        <taxon>Bacteria</taxon>
        <taxon>Pseudomonadati</taxon>
        <taxon>Pseudomonadota</taxon>
        <taxon>Gammaproteobacteria</taxon>
        <taxon>Oceanospirillales</taxon>
        <taxon>Oceanospirillaceae</taxon>
        <taxon>Oceanospirillum</taxon>
    </lineage>
</organism>
<dbReference type="NCBIfam" id="NF004128">
    <property type="entry name" value="PRK05618.1-2"/>
    <property type="match status" value="1"/>
</dbReference>
<evidence type="ECO:0000256" key="6">
    <source>
        <dbReference type="SAM" id="MobiDB-lite"/>
    </source>
</evidence>
<feature type="compositionally biased region" description="Acidic residues" evidence="6">
    <location>
        <begin position="199"/>
        <end position="209"/>
    </location>
</feature>
<evidence type="ECO:0000256" key="4">
    <source>
        <dbReference type="ARBA" id="ARBA00023274"/>
    </source>
</evidence>
<dbReference type="Pfam" id="PF01386">
    <property type="entry name" value="Ribosomal_L25p"/>
    <property type="match status" value="1"/>
</dbReference>
<dbReference type="InterPro" id="IPR011035">
    <property type="entry name" value="Ribosomal_bL25/Gln-tRNA_synth"/>
</dbReference>
<comment type="subunit">
    <text evidence="5">Part of the 50S ribosomal subunit; part of the 5S rRNA/L5/L18/L25 subcomplex. Contacts the 5S rRNA. Binds to the 5S rRNA independently of L5 and L18.</text>
</comment>
<dbReference type="InterPro" id="IPR037121">
    <property type="entry name" value="Ribosomal_bL25_C"/>
</dbReference>
<dbReference type="PANTHER" id="PTHR33284:SF1">
    <property type="entry name" value="RIBOSOMAL PROTEIN L25_GLN-TRNA SYNTHETASE, ANTI-CODON-BINDING DOMAIN-CONTAINING PROTEIN"/>
    <property type="match status" value="1"/>
</dbReference>
<evidence type="ECO:0000259" key="7">
    <source>
        <dbReference type="Pfam" id="PF01386"/>
    </source>
</evidence>
<dbReference type="NCBIfam" id="NF004612">
    <property type="entry name" value="PRK05943.1"/>
    <property type="match status" value="1"/>
</dbReference>
<evidence type="ECO:0000256" key="2">
    <source>
        <dbReference type="ARBA" id="ARBA00022884"/>
    </source>
</evidence>
<comment type="caution">
    <text evidence="9">The sequence shown here is derived from an EMBL/GenBank/DDBJ whole genome shotgun (WGS) entry which is preliminary data.</text>
</comment>
<feature type="domain" description="Large ribosomal subunit protein bL25 L25" evidence="7">
    <location>
        <begin position="6"/>
        <end position="95"/>
    </location>
</feature>
<evidence type="ECO:0000313" key="9">
    <source>
        <dbReference type="EMBL" id="OOV86447.1"/>
    </source>
</evidence>
<dbReference type="CDD" id="cd00495">
    <property type="entry name" value="Ribosomal_L25_TL5_CTC"/>
    <property type="match status" value="1"/>
</dbReference>
<dbReference type="InterPro" id="IPR029751">
    <property type="entry name" value="Ribosomal_L25_dom"/>
</dbReference>
<name>A0A1T1H9R2_OCELI</name>
<dbReference type="InterPro" id="IPR001021">
    <property type="entry name" value="Ribosomal_bL25_long"/>
</dbReference>
<feature type="region of interest" description="Disordered" evidence="6">
    <location>
        <begin position="185"/>
        <end position="209"/>
    </location>
</feature>
<proteinExistence type="inferred from homology"/>
<keyword evidence="3 5" id="KW-0689">Ribosomal protein</keyword>
<feature type="domain" description="Large ribosomal subunit protein bL25 beta" evidence="8">
    <location>
        <begin position="103"/>
        <end position="194"/>
    </location>
</feature>
<dbReference type="PANTHER" id="PTHR33284">
    <property type="entry name" value="RIBOSOMAL PROTEIN L25/GLN-TRNA SYNTHETASE, ANTI-CODON-BINDING DOMAIN-CONTAINING PROTEIN"/>
    <property type="match status" value="1"/>
</dbReference>
<dbReference type="SUPFAM" id="SSF50715">
    <property type="entry name" value="Ribosomal protein L25-like"/>
    <property type="match status" value="1"/>
</dbReference>
<gene>
    <name evidence="5" type="primary">rplY</name>
    <name evidence="5" type="synonym">ctc</name>
    <name evidence="9" type="ORF">BTA35_0213130</name>
</gene>
<dbReference type="Pfam" id="PF14693">
    <property type="entry name" value="Ribosomal_TL5_C"/>
    <property type="match status" value="1"/>
</dbReference>
<evidence type="ECO:0000259" key="8">
    <source>
        <dbReference type="Pfam" id="PF14693"/>
    </source>
</evidence>
<keyword evidence="2 5" id="KW-0694">RNA-binding</keyword>
<evidence type="ECO:0000313" key="10">
    <source>
        <dbReference type="Proteomes" id="UP000190064"/>
    </source>
</evidence>
<dbReference type="STRING" id="966.BTA35_0213130"/>
<reference evidence="9" key="1">
    <citation type="submission" date="2017-02" db="EMBL/GenBank/DDBJ databases">
        <title>Draft Genome Sequence of the Salt Water Bacterium Oceanospirillum linum ATCC 11336.</title>
        <authorList>
            <person name="Trachtenberg A.M."/>
            <person name="Carney J.G."/>
            <person name="Linnane J.D."/>
            <person name="Rheaume B.A."/>
            <person name="Pitts N.L."/>
            <person name="Mykles D.L."/>
            <person name="Maclea K.S."/>
        </authorList>
    </citation>
    <scope>NUCLEOTIDE SEQUENCE [LARGE SCALE GENOMIC DNA]</scope>
    <source>
        <strain evidence="9">ATCC 11336</strain>
    </source>
</reference>
<evidence type="ECO:0000256" key="3">
    <source>
        <dbReference type="ARBA" id="ARBA00022980"/>
    </source>
</evidence>
<evidence type="ECO:0000256" key="5">
    <source>
        <dbReference type="HAMAP-Rule" id="MF_01334"/>
    </source>
</evidence>
<accession>A0A1T1H9R2</accession>
<dbReference type="InterPro" id="IPR020056">
    <property type="entry name" value="Rbsml_bL25/Gln-tRNA_synth_N"/>
</dbReference>
<keyword evidence="4 5" id="KW-0687">Ribonucleoprotein</keyword>
<dbReference type="GO" id="GO:0003735">
    <property type="term" value="F:structural constituent of ribosome"/>
    <property type="evidence" value="ECO:0007669"/>
    <property type="project" value="InterPro"/>
</dbReference>
<dbReference type="GO" id="GO:0022625">
    <property type="term" value="C:cytosolic large ribosomal subunit"/>
    <property type="evidence" value="ECO:0007669"/>
    <property type="project" value="TreeGrafter"/>
</dbReference>
<dbReference type="AlphaFoldDB" id="A0A1T1H9R2"/>
<comment type="function">
    <text evidence="5">This is one of the proteins that binds to the 5S RNA in the ribosome where it forms part of the central protuberance.</text>
</comment>
<sequence>MTDFTLNAVVRSDKGKGASRRLRRLEKGTPAIVYGLGKEPVAISIEMRELFKKLENEGFYTHMLELNIEGADNEKVILKDMQRHPFKEIIMHADFQRVDESTKVSVNVPVHFVNEAECKGVKLQGGILMRLLTEVEIAALPHQIPDAINVDVAELEKGQTIHLSDLTLPTGVDVVALSKGADHNDGVVSVTTPKGAAADEAEEEEAGEE</sequence>
<dbReference type="InterPro" id="IPR020930">
    <property type="entry name" value="Ribosomal_uL5_bac-type"/>
</dbReference>
<dbReference type="GO" id="GO:0006412">
    <property type="term" value="P:translation"/>
    <property type="evidence" value="ECO:0007669"/>
    <property type="project" value="UniProtKB-UniRule"/>
</dbReference>
<protein>
    <recommendedName>
        <fullName evidence="5">Large ribosomal subunit protein bL25</fullName>
    </recommendedName>
    <alternativeName>
        <fullName evidence="5">General stress protein CTC</fullName>
    </alternativeName>
</protein>
<dbReference type="Gene3D" id="2.170.120.20">
    <property type="entry name" value="Ribosomal protein L25, beta domain"/>
    <property type="match status" value="1"/>
</dbReference>
<dbReference type="NCBIfam" id="NF004130">
    <property type="entry name" value="PRK05618.1-5"/>
    <property type="match status" value="1"/>
</dbReference>
<dbReference type="RefSeq" id="WP_078320263.1">
    <property type="nucleotide sequence ID" value="NZ_FXTS01000007.1"/>
</dbReference>
<comment type="similarity">
    <text evidence="5">Belongs to the bacterial ribosomal protein bL25 family. CTC subfamily.</text>
</comment>